<gene>
    <name evidence="2" type="ORF">C1SCF055_LOCUS29187</name>
</gene>
<name>A0A9P1D4V3_9DINO</name>
<accession>A0A9P1D4V3</accession>
<organism evidence="2">
    <name type="scientific">Cladocopium goreaui</name>
    <dbReference type="NCBI Taxonomy" id="2562237"/>
    <lineage>
        <taxon>Eukaryota</taxon>
        <taxon>Sar</taxon>
        <taxon>Alveolata</taxon>
        <taxon>Dinophyceae</taxon>
        <taxon>Suessiales</taxon>
        <taxon>Symbiodiniaceae</taxon>
        <taxon>Cladocopium</taxon>
    </lineage>
</organism>
<dbReference type="Proteomes" id="UP001152797">
    <property type="component" value="Unassembled WGS sequence"/>
</dbReference>
<feature type="region of interest" description="Disordered" evidence="1">
    <location>
        <begin position="1"/>
        <end position="32"/>
    </location>
</feature>
<evidence type="ECO:0000313" key="5">
    <source>
        <dbReference type="Proteomes" id="UP001152797"/>
    </source>
</evidence>
<dbReference type="EMBL" id="CAMXCT030003243">
    <property type="protein sequence ID" value="CAL4790626.1"/>
    <property type="molecule type" value="Genomic_DNA"/>
</dbReference>
<dbReference type="AlphaFoldDB" id="A0A9P1D4V3"/>
<dbReference type="EMBL" id="CAMXCT020003243">
    <property type="protein sequence ID" value="CAL1156689.1"/>
    <property type="molecule type" value="Genomic_DNA"/>
</dbReference>
<reference evidence="3" key="2">
    <citation type="submission" date="2024-04" db="EMBL/GenBank/DDBJ databases">
        <authorList>
            <person name="Chen Y."/>
            <person name="Shah S."/>
            <person name="Dougan E. K."/>
            <person name="Thang M."/>
            <person name="Chan C."/>
        </authorList>
    </citation>
    <scope>NUCLEOTIDE SEQUENCE [LARGE SCALE GENOMIC DNA]</scope>
</reference>
<proteinExistence type="predicted"/>
<sequence length="109" mass="11463">MAATGRTAADAEKVPEGGKASHGADGAGRSADGAAGSRAAVVWEFSVKDGFKAFDKECQELVETLHRAFLAGGNRVGHVPMGKQTILVDFIEAWILMDSWGASENARFP</sequence>
<protein>
    <submittedName>
        <fullName evidence="4">WWE domain-containing protein</fullName>
    </submittedName>
</protein>
<evidence type="ECO:0000313" key="3">
    <source>
        <dbReference type="EMBL" id="CAL1156689.1"/>
    </source>
</evidence>
<keyword evidence="5" id="KW-1185">Reference proteome</keyword>
<reference evidence="2" key="1">
    <citation type="submission" date="2022-10" db="EMBL/GenBank/DDBJ databases">
        <authorList>
            <person name="Chen Y."/>
            <person name="Dougan E. K."/>
            <person name="Chan C."/>
            <person name="Rhodes N."/>
            <person name="Thang M."/>
        </authorList>
    </citation>
    <scope>NUCLEOTIDE SEQUENCE</scope>
</reference>
<evidence type="ECO:0000313" key="2">
    <source>
        <dbReference type="EMBL" id="CAI4003314.1"/>
    </source>
</evidence>
<dbReference type="EMBL" id="CAMXCT010003243">
    <property type="protein sequence ID" value="CAI4003314.1"/>
    <property type="molecule type" value="Genomic_DNA"/>
</dbReference>
<feature type="compositionally biased region" description="Low complexity" evidence="1">
    <location>
        <begin position="23"/>
        <end position="32"/>
    </location>
</feature>
<evidence type="ECO:0000256" key="1">
    <source>
        <dbReference type="SAM" id="MobiDB-lite"/>
    </source>
</evidence>
<comment type="caution">
    <text evidence="2">The sequence shown here is derived from an EMBL/GenBank/DDBJ whole genome shotgun (WGS) entry which is preliminary data.</text>
</comment>
<evidence type="ECO:0000313" key="4">
    <source>
        <dbReference type="EMBL" id="CAL4790626.1"/>
    </source>
</evidence>